<comment type="similarity">
    <text evidence="1">Belongs to the peptidase M14 family.</text>
</comment>
<keyword evidence="4" id="KW-1185">Reference proteome</keyword>
<sequence length="381" mass="43795">MKIKKYLNLFDRVKESSLQGRYITNKSIEKCLKKFSKAEISTIGFSVEKQPIYLVKYGSGAKRVLMWSQMHGNESTTTKALFDTFNFLESDLDESIKIKETCTLFFIPILNPDGAERYTRLNKNLVDLNRDAQDLSQPESRVLRKVFENLKPHFCFNLHGQRTIFGAGNANKPASMSFLSPSQDKDRSISSNRNIAMSIIIGINNVLQAIIPNQIGRYDDSFNLNCVGDTFQSLGVPTILFEAGHIQADYEREEIRKIVFAALIEGLYQIIGEKFNRDYKTYFKIPENKKTFFDVIIRNFNFERVEEENLDMGIQFEERLFNGQIIFIPIIKSISKLDRQYGHREINAKGNILKTGNNLPLEVGNEIDFVLIKNEKIALKP</sequence>
<dbReference type="Proteomes" id="UP001198901">
    <property type="component" value="Unassembled WGS sequence"/>
</dbReference>
<protein>
    <submittedName>
        <fullName evidence="3">M14 family metallopeptidase</fullName>
    </submittedName>
</protein>
<accession>A0ABS7XRP0</accession>
<dbReference type="RefSeq" id="WP_224528424.1">
    <property type="nucleotide sequence ID" value="NZ_JAIUJR010000005.1"/>
</dbReference>
<organism evidence="3 4">
    <name type="scientific">Winogradskyella alexanderae</name>
    <dbReference type="NCBI Taxonomy" id="2877123"/>
    <lineage>
        <taxon>Bacteria</taxon>
        <taxon>Pseudomonadati</taxon>
        <taxon>Bacteroidota</taxon>
        <taxon>Flavobacteriia</taxon>
        <taxon>Flavobacteriales</taxon>
        <taxon>Flavobacteriaceae</taxon>
        <taxon>Winogradskyella</taxon>
    </lineage>
</organism>
<dbReference type="Pfam" id="PF00246">
    <property type="entry name" value="Peptidase_M14"/>
    <property type="match status" value="1"/>
</dbReference>
<proteinExistence type="inferred from homology"/>
<dbReference type="Gene3D" id="3.40.630.10">
    <property type="entry name" value="Zn peptidases"/>
    <property type="match status" value="1"/>
</dbReference>
<comment type="caution">
    <text evidence="1">Lacks conserved residue(s) required for the propagation of feature annotation.</text>
</comment>
<feature type="domain" description="Peptidase M14" evidence="2">
    <location>
        <begin position="5"/>
        <end position="320"/>
    </location>
</feature>
<evidence type="ECO:0000259" key="2">
    <source>
        <dbReference type="PROSITE" id="PS52035"/>
    </source>
</evidence>
<dbReference type="PROSITE" id="PS52035">
    <property type="entry name" value="PEPTIDASE_M14"/>
    <property type="match status" value="1"/>
</dbReference>
<name>A0ABS7XRP0_9FLAO</name>
<evidence type="ECO:0000313" key="3">
    <source>
        <dbReference type="EMBL" id="MCA0132678.1"/>
    </source>
</evidence>
<evidence type="ECO:0000313" key="4">
    <source>
        <dbReference type="Proteomes" id="UP001198901"/>
    </source>
</evidence>
<dbReference type="CDD" id="cd06239">
    <property type="entry name" value="M14-like"/>
    <property type="match status" value="1"/>
</dbReference>
<dbReference type="InterPro" id="IPR000834">
    <property type="entry name" value="Peptidase_M14"/>
</dbReference>
<reference evidence="4" key="1">
    <citation type="submission" date="2023-07" db="EMBL/GenBank/DDBJ databases">
        <authorList>
            <person name="Yue Y."/>
        </authorList>
    </citation>
    <scope>NUCLEOTIDE SEQUENCE [LARGE SCALE GENOMIC DNA]</scope>
    <source>
        <strain evidence="4">D23</strain>
    </source>
</reference>
<dbReference type="SUPFAM" id="SSF53187">
    <property type="entry name" value="Zn-dependent exopeptidases"/>
    <property type="match status" value="1"/>
</dbReference>
<gene>
    <name evidence="3" type="ORF">LBU54_08795</name>
</gene>
<comment type="caution">
    <text evidence="3">The sequence shown here is derived from an EMBL/GenBank/DDBJ whole genome shotgun (WGS) entry which is preliminary data.</text>
</comment>
<evidence type="ECO:0000256" key="1">
    <source>
        <dbReference type="PROSITE-ProRule" id="PRU01379"/>
    </source>
</evidence>
<dbReference type="EMBL" id="JAIUJR010000005">
    <property type="protein sequence ID" value="MCA0132678.1"/>
    <property type="molecule type" value="Genomic_DNA"/>
</dbReference>